<protein>
    <submittedName>
        <fullName evidence="1">Uncharacterized protein</fullName>
    </submittedName>
</protein>
<dbReference type="Proteomes" id="UP000286271">
    <property type="component" value="Unassembled WGS sequence"/>
</dbReference>
<reference evidence="1 2" key="1">
    <citation type="submission" date="2018-08" db="EMBL/GenBank/DDBJ databases">
        <title>A genome reference for cultivated species of the human gut microbiota.</title>
        <authorList>
            <person name="Zou Y."/>
            <person name="Xue W."/>
            <person name="Luo G."/>
        </authorList>
    </citation>
    <scope>NUCLEOTIDE SEQUENCE [LARGE SCALE GENOMIC DNA]</scope>
    <source>
        <strain evidence="1 2">AM27-11</strain>
    </source>
</reference>
<proteinExistence type="predicted"/>
<dbReference type="RefSeq" id="WP_118929922.1">
    <property type="nucleotide sequence ID" value="NZ_QSKW01000006.1"/>
</dbReference>
<sequence>MEEEKYTLIDTINGIEINEELMQKIQSVPKRNENAEVTINNYLIKQLGIDENQKSDDKKQLIQKNFIHLMCQVLNDLKIIDERLKKYKAERVKLEGIKSNEAEYRHRKLEYFAKLK</sequence>
<gene>
    <name evidence="1" type="ORF">DW707_05455</name>
</gene>
<evidence type="ECO:0000313" key="2">
    <source>
        <dbReference type="Proteomes" id="UP000286271"/>
    </source>
</evidence>
<name>A0A414LVV0_9FIRM</name>
<dbReference type="AlphaFoldDB" id="A0A414LVV0"/>
<dbReference type="EMBL" id="QSKW01000006">
    <property type="protein sequence ID" value="RHE98787.1"/>
    <property type="molecule type" value="Genomic_DNA"/>
</dbReference>
<evidence type="ECO:0000313" key="1">
    <source>
        <dbReference type="EMBL" id="RHE98787.1"/>
    </source>
</evidence>
<comment type="caution">
    <text evidence="1">The sequence shown here is derived from an EMBL/GenBank/DDBJ whole genome shotgun (WGS) entry which is preliminary data.</text>
</comment>
<accession>A0A414LVV0</accession>
<organism evidence="1 2">
    <name type="scientific">Roseburia inulinivorans</name>
    <dbReference type="NCBI Taxonomy" id="360807"/>
    <lineage>
        <taxon>Bacteria</taxon>
        <taxon>Bacillati</taxon>
        <taxon>Bacillota</taxon>
        <taxon>Clostridia</taxon>
        <taxon>Lachnospirales</taxon>
        <taxon>Lachnospiraceae</taxon>
        <taxon>Roseburia</taxon>
    </lineage>
</organism>